<evidence type="ECO:0000313" key="2">
    <source>
        <dbReference type="Proteomes" id="UP000194236"/>
    </source>
</evidence>
<dbReference type="Proteomes" id="UP000194236">
    <property type="component" value="Unassembled WGS sequence"/>
</dbReference>
<name>A0A1Y3AXD2_EURMA</name>
<dbReference type="AlphaFoldDB" id="A0A1Y3AXD2"/>
<organism evidence="1 2">
    <name type="scientific">Euroglyphus maynei</name>
    <name type="common">Mayne's house dust mite</name>
    <dbReference type="NCBI Taxonomy" id="6958"/>
    <lineage>
        <taxon>Eukaryota</taxon>
        <taxon>Metazoa</taxon>
        <taxon>Ecdysozoa</taxon>
        <taxon>Arthropoda</taxon>
        <taxon>Chelicerata</taxon>
        <taxon>Arachnida</taxon>
        <taxon>Acari</taxon>
        <taxon>Acariformes</taxon>
        <taxon>Sarcoptiformes</taxon>
        <taxon>Astigmata</taxon>
        <taxon>Psoroptidia</taxon>
        <taxon>Analgoidea</taxon>
        <taxon>Pyroglyphidae</taxon>
        <taxon>Pyroglyphinae</taxon>
        <taxon>Euroglyphus</taxon>
    </lineage>
</organism>
<proteinExistence type="predicted"/>
<sequence>MLEVIFENKEPAVNVFKLCTSLIDLCSDHGSGSHFEIKEREVRKTVDLPSTEN</sequence>
<comment type="caution">
    <text evidence="1">The sequence shown here is derived from an EMBL/GenBank/DDBJ whole genome shotgun (WGS) entry which is preliminary data.</text>
</comment>
<reference evidence="1 2" key="1">
    <citation type="submission" date="2017-03" db="EMBL/GenBank/DDBJ databases">
        <title>Genome Survey of Euroglyphus maynei.</title>
        <authorList>
            <person name="Arlian L.G."/>
            <person name="Morgan M.S."/>
            <person name="Rider S.D."/>
        </authorList>
    </citation>
    <scope>NUCLEOTIDE SEQUENCE [LARGE SCALE GENOMIC DNA]</scope>
    <source>
        <strain evidence="1">Arlian Lab</strain>
        <tissue evidence="1">Whole body</tissue>
    </source>
</reference>
<gene>
    <name evidence="1" type="ORF">BLA29_014515</name>
</gene>
<keyword evidence="2" id="KW-1185">Reference proteome</keyword>
<protein>
    <submittedName>
        <fullName evidence="1">Uncharacterized protein</fullName>
    </submittedName>
</protein>
<accession>A0A1Y3AXD2</accession>
<evidence type="ECO:0000313" key="1">
    <source>
        <dbReference type="EMBL" id="OTF73170.1"/>
    </source>
</evidence>
<dbReference type="EMBL" id="MUJZ01052835">
    <property type="protein sequence ID" value="OTF73170.1"/>
    <property type="molecule type" value="Genomic_DNA"/>
</dbReference>